<evidence type="ECO:0000313" key="1">
    <source>
        <dbReference type="EMBL" id="KAL0196669.1"/>
    </source>
</evidence>
<keyword evidence="2" id="KW-1185">Reference proteome</keyword>
<protein>
    <submittedName>
        <fullName evidence="1">Uncharacterized protein</fullName>
    </submittedName>
</protein>
<reference evidence="1 2" key="1">
    <citation type="submission" date="2024-05" db="EMBL/GenBank/DDBJ databases">
        <title>Genome sequencing and assembly of Indian major carp, Cirrhinus mrigala (Hamilton, 1822).</title>
        <authorList>
            <person name="Mohindra V."/>
            <person name="Chowdhury L.M."/>
            <person name="Lal K."/>
            <person name="Jena J.K."/>
        </authorList>
    </citation>
    <scope>NUCLEOTIDE SEQUENCE [LARGE SCALE GENOMIC DNA]</scope>
    <source>
        <strain evidence="1">CM1030</strain>
        <tissue evidence="1">Blood</tissue>
    </source>
</reference>
<sequence>ISGALCPVRRRGEWGDPARSCLPPILLYSTEAELRELESQRLRVEQLQQAVRLQQ</sequence>
<name>A0ABD0RDQ4_CIRMR</name>
<organism evidence="1 2">
    <name type="scientific">Cirrhinus mrigala</name>
    <name type="common">Mrigala</name>
    <dbReference type="NCBI Taxonomy" id="683832"/>
    <lineage>
        <taxon>Eukaryota</taxon>
        <taxon>Metazoa</taxon>
        <taxon>Chordata</taxon>
        <taxon>Craniata</taxon>
        <taxon>Vertebrata</taxon>
        <taxon>Euteleostomi</taxon>
        <taxon>Actinopterygii</taxon>
        <taxon>Neopterygii</taxon>
        <taxon>Teleostei</taxon>
        <taxon>Ostariophysi</taxon>
        <taxon>Cypriniformes</taxon>
        <taxon>Cyprinidae</taxon>
        <taxon>Labeoninae</taxon>
        <taxon>Labeonini</taxon>
        <taxon>Cirrhinus</taxon>
    </lineage>
</organism>
<evidence type="ECO:0000313" key="2">
    <source>
        <dbReference type="Proteomes" id="UP001529510"/>
    </source>
</evidence>
<dbReference type="Proteomes" id="UP001529510">
    <property type="component" value="Unassembled WGS sequence"/>
</dbReference>
<gene>
    <name evidence="1" type="ORF">M9458_005209</name>
</gene>
<feature type="non-terminal residue" evidence="1">
    <location>
        <position position="1"/>
    </location>
</feature>
<accession>A0ABD0RDQ4</accession>
<dbReference type="EMBL" id="JAMKFB020000003">
    <property type="protein sequence ID" value="KAL0196669.1"/>
    <property type="molecule type" value="Genomic_DNA"/>
</dbReference>
<dbReference type="AlphaFoldDB" id="A0ABD0RDQ4"/>
<feature type="non-terminal residue" evidence="1">
    <location>
        <position position="55"/>
    </location>
</feature>
<proteinExistence type="predicted"/>
<comment type="caution">
    <text evidence="1">The sequence shown here is derived from an EMBL/GenBank/DDBJ whole genome shotgun (WGS) entry which is preliminary data.</text>
</comment>